<evidence type="ECO:0000256" key="3">
    <source>
        <dbReference type="ARBA" id="ARBA00023136"/>
    </source>
</evidence>
<name>A0A379GB23_PROMI</name>
<evidence type="ECO:0000313" key="4">
    <source>
        <dbReference type="EMBL" id="SUC38209.1"/>
    </source>
</evidence>
<dbReference type="EMBL" id="UGTS01000005">
    <property type="protein sequence ID" value="SUC38209.1"/>
    <property type="molecule type" value="Genomic_DNA"/>
</dbReference>
<dbReference type="Proteomes" id="UP000254191">
    <property type="component" value="Unassembled WGS sequence"/>
</dbReference>
<accession>A0A379GB23</accession>
<keyword evidence="1" id="KW-1003">Cell membrane</keyword>
<dbReference type="Pfam" id="PF07348">
    <property type="entry name" value="Syd"/>
    <property type="match status" value="1"/>
</dbReference>
<dbReference type="GO" id="GO:0009898">
    <property type="term" value="C:cytoplasmic side of plasma membrane"/>
    <property type="evidence" value="ECO:0007669"/>
    <property type="project" value="InterPro"/>
</dbReference>
<organism evidence="4 5">
    <name type="scientific">Proteus mirabilis</name>
    <dbReference type="NCBI Taxonomy" id="584"/>
    <lineage>
        <taxon>Bacteria</taxon>
        <taxon>Pseudomonadati</taxon>
        <taxon>Pseudomonadota</taxon>
        <taxon>Gammaproteobacteria</taxon>
        <taxon>Enterobacterales</taxon>
        <taxon>Morganellaceae</taxon>
        <taxon>Proteus</taxon>
    </lineage>
</organism>
<reference evidence="4 5" key="1">
    <citation type="submission" date="2018-06" db="EMBL/GenBank/DDBJ databases">
        <authorList>
            <consortium name="Pathogen Informatics"/>
            <person name="Doyle S."/>
        </authorList>
    </citation>
    <scope>NUCLEOTIDE SEQUENCE [LARGE SCALE GENOMIC DNA]</scope>
    <source>
        <strain evidence="4 5">NCTC11938</strain>
    </source>
</reference>
<dbReference type="InterPro" id="IPR038228">
    <property type="entry name" value="Syd_sf"/>
</dbReference>
<dbReference type="AlphaFoldDB" id="A0A379GB23"/>
<dbReference type="InterPro" id="IPR009948">
    <property type="entry name" value="Syd"/>
</dbReference>
<evidence type="ECO:0000313" key="5">
    <source>
        <dbReference type="Proteomes" id="UP000254191"/>
    </source>
</evidence>
<evidence type="ECO:0000256" key="1">
    <source>
        <dbReference type="ARBA" id="ARBA00022475"/>
    </source>
</evidence>
<gene>
    <name evidence="4" type="primary">syd</name>
    <name evidence="4" type="ORF">NCTC11938_02469</name>
</gene>
<dbReference type="Gene3D" id="3.40.1580.20">
    <property type="entry name" value="Syd protein"/>
    <property type="match status" value="1"/>
</dbReference>
<keyword evidence="2" id="KW-0997">Cell inner membrane</keyword>
<protein>
    <submittedName>
        <fullName evidence="4">SecY interacting protein Syd</fullName>
    </submittedName>
</protein>
<proteinExistence type="predicted"/>
<evidence type="ECO:0000256" key="2">
    <source>
        <dbReference type="ARBA" id="ARBA00022519"/>
    </source>
</evidence>
<sequence length="92" mass="11065">MVYWLPQPFTGRDKLEKVEKAMGIIIRSELHDYFTTQYAGDMQVRFDSLNFTLLQIWSEEDFIRLQENMIGHLVTQKRLKLTPDFVYRYNSV</sequence>
<keyword evidence="3" id="KW-0472">Membrane</keyword>